<protein>
    <submittedName>
        <fullName evidence="2">Dynein light chain</fullName>
    </submittedName>
</protein>
<evidence type="ECO:0000313" key="2">
    <source>
        <dbReference type="WBParaSite" id="TMUE_1000005394.1"/>
    </source>
</evidence>
<dbReference type="InterPro" id="IPR037177">
    <property type="entry name" value="DLC_sf"/>
</dbReference>
<reference evidence="2" key="1">
    <citation type="submission" date="2019-12" db="UniProtKB">
        <authorList>
            <consortium name="WormBaseParasite"/>
        </authorList>
    </citation>
    <scope>IDENTIFICATION</scope>
</reference>
<dbReference type="SUPFAM" id="SSF54648">
    <property type="entry name" value="DLC"/>
    <property type="match status" value="1"/>
</dbReference>
<evidence type="ECO:0000313" key="1">
    <source>
        <dbReference type="Proteomes" id="UP000046395"/>
    </source>
</evidence>
<dbReference type="Gene3D" id="3.30.740.10">
    <property type="entry name" value="Protein Inhibitor Of Neuronal Nitric Oxide Synthase"/>
    <property type="match status" value="1"/>
</dbReference>
<dbReference type="InterPro" id="IPR001372">
    <property type="entry name" value="Dynein_light_chain_typ-1/2"/>
</dbReference>
<dbReference type="GO" id="GO:0030286">
    <property type="term" value="C:dynein complex"/>
    <property type="evidence" value="ECO:0007669"/>
    <property type="project" value="InterPro"/>
</dbReference>
<proteinExistence type="predicted"/>
<accession>A0A5S6QDY2</accession>
<dbReference type="GO" id="GO:0007017">
    <property type="term" value="P:microtubule-based process"/>
    <property type="evidence" value="ECO:0007669"/>
    <property type="project" value="InterPro"/>
</dbReference>
<name>A0A5S6QDY2_TRIMR</name>
<dbReference type="STRING" id="70415.A0A5S6QDY2"/>
<organism evidence="1 2">
    <name type="scientific">Trichuris muris</name>
    <name type="common">Mouse whipworm</name>
    <dbReference type="NCBI Taxonomy" id="70415"/>
    <lineage>
        <taxon>Eukaryota</taxon>
        <taxon>Metazoa</taxon>
        <taxon>Ecdysozoa</taxon>
        <taxon>Nematoda</taxon>
        <taxon>Enoplea</taxon>
        <taxon>Dorylaimia</taxon>
        <taxon>Trichinellida</taxon>
        <taxon>Trichuridae</taxon>
        <taxon>Trichuris</taxon>
    </lineage>
</organism>
<dbReference type="CDD" id="cd21450">
    <property type="entry name" value="DLC-like_DYNLL1-like"/>
    <property type="match status" value="1"/>
</dbReference>
<sequence>MSTSAAILKELETLSRQLTVQFKRYVKLITCEMALEYCRRCVAIAADGLGEKRPLSEIAGNITCQMMEMMGHSHWYCVFGKRYGSSITHEKGYYMFFEIDQFTVMVFRHTEDCEKSEV</sequence>
<dbReference type="Proteomes" id="UP000046395">
    <property type="component" value="Unassembled WGS sequence"/>
</dbReference>
<dbReference type="WBParaSite" id="TMUE_1000005394.1">
    <property type="protein sequence ID" value="TMUE_1000005394.1"/>
    <property type="gene ID" value="WBGene00289615"/>
</dbReference>
<dbReference type="AlphaFoldDB" id="A0A5S6QDY2"/>
<dbReference type="Pfam" id="PF01221">
    <property type="entry name" value="Dynein_light"/>
    <property type="match status" value="1"/>
</dbReference>
<dbReference type="SMART" id="SM01375">
    <property type="entry name" value="Dynein_light"/>
    <property type="match status" value="1"/>
</dbReference>
<keyword evidence="1" id="KW-1185">Reference proteome</keyword>